<protein>
    <submittedName>
        <fullName evidence="1">Uncharacterized protein</fullName>
    </submittedName>
</protein>
<name>K1QJC7_MAGGI</name>
<organism evidence="1">
    <name type="scientific">Magallana gigas</name>
    <name type="common">Pacific oyster</name>
    <name type="synonym">Crassostrea gigas</name>
    <dbReference type="NCBI Taxonomy" id="29159"/>
    <lineage>
        <taxon>Eukaryota</taxon>
        <taxon>Metazoa</taxon>
        <taxon>Spiralia</taxon>
        <taxon>Lophotrochozoa</taxon>
        <taxon>Mollusca</taxon>
        <taxon>Bivalvia</taxon>
        <taxon>Autobranchia</taxon>
        <taxon>Pteriomorphia</taxon>
        <taxon>Ostreida</taxon>
        <taxon>Ostreoidea</taxon>
        <taxon>Ostreidae</taxon>
        <taxon>Magallana</taxon>
    </lineage>
</organism>
<sequence length="154" mass="16442">MLRCSMKAWSYGCGATCSRGNGFGQVLPEQAVLRFALGGQESRAGQKLIEIALGTVDEAVQMVKTYKLSREVLVPTHRWRAAFCVTGQPVALDRLVKISLTTLRIEPYKSARPEPVANLDIASKAGRGGGGGVVLPLVLAAVSGGLVYVMHGMW</sequence>
<gene>
    <name evidence="1" type="ORF">CGI_10003364</name>
</gene>
<dbReference type="InParanoid" id="K1QJC7"/>
<evidence type="ECO:0000313" key="1">
    <source>
        <dbReference type="EMBL" id="EKC21761.1"/>
    </source>
</evidence>
<dbReference type="EMBL" id="JH817997">
    <property type="protein sequence ID" value="EKC21761.1"/>
    <property type="molecule type" value="Genomic_DNA"/>
</dbReference>
<accession>K1QJC7</accession>
<reference evidence="1" key="1">
    <citation type="journal article" date="2012" name="Nature">
        <title>The oyster genome reveals stress adaptation and complexity of shell formation.</title>
        <authorList>
            <person name="Zhang G."/>
            <person name="Fang X."/>
            <person name="Guo X."/>
            <person name="Li L."/>
            <person name="Luo R."/>
            <person name="Xu F."/>
            <person name="Yang P."/>
            <person name="Zhang L."/>
            <person name="Wang X."/>
            <person name="Qi H."/>
            <person name="Xiong Z."/>
            <person name="Que H."/>
            <person name="Xie Y."/>
            <person name="Holland P.W."/>
            <person name="Paps J."/>
            <person name="Zhu Y."/>
            <person name="Wu F."/>
            <person name="Chen Y."/>
            <person name="Wang J."/>
            <person name="Peng C."/>
            <person name="Meng J."/>
            <person name="Yang L."/>
            <person name="Liu J."/>
            <person name="Wen B."/>
            <person name="Zhang N."/>
            <person name="Huang Z."/>
            <person name="Zhu Q."/>
            <person name="Feng Y."/>
            <person name="Mount A."/>
            <person name="Hedgecock D."/>
            <person name="Xu Z."/>
            <person name="Liu Y."/>
            <person name="Domazet-Loso T."/>
            <person name="Du Y."/>
            <person name="Sun X."/>
            <person name="Zhang S."/>
            <person name="Liu B."/>
            <person name="Cheng P."/>
            <person name="Jiang X."/>
            <person name="Li J."/>
            <person name="Fan D."/>
            <person name="Wang W."/>
            <person name="Fu W."/>
            <person name="Wang T."/>
            <person name="Wang B."/>
            <person name="Zhang J."/>
            <person name="Peng Z."/>
            <person name="Li Y."/>
            <person name="Li N."/>
            <person name="Wang J."/>
            <person name="Chen M."/>
            <person name="He Y."/>
            <person name="Tan F."/>
            <person name="Song X."/>
            <person name="Zheng Q."/>
            <person name="Huang R."/>
            <person name="Yang H."/>
            <person name="Du X."/>
            <person name="Chen L."/>
            <person name="Yang M."/>
            <person name="Gaffney P.M."/>
            <person name="Wang S."/>
            <person name="Luo L."/>
            <person name="She Z."/>
            <person name="Ming Y."/>
            <person name="Huang W."/>
            <person name="Zhang S."/>
            <person name="Huang B."/>
            <person name="Zhang Y."/>
            <person name="Qu T."/>
            <person name="Ni P."/>
            <person name="Miao G."/>
            <person name="Wang J."/>
            <person name="Wang Q."/>
            <person name="Steinberg C.E."/>
            <person name="Wang H."/>
            <person name="Li N."/>
            <person name="Qian L."/>
            <person name="Zhang G."/>
            <person name="Li Y."/>
            <person name="Yang H."/>
            <person name="Liu X."/>
            <person name="Wang J."/>
            <person name="Yin Y."/>
            <person name="Wang J."/>
        </authorList>
    </citation>
    <scope>NUCLEOTIDE SEQUENCE [LARGE SCALE GENOMIC DNA]</scope>
    <source>
        <strain evidence="1">05x7-T-G4-1.051#20</strain>
    </source>
</reference>
<proteinExistence type="predicted"/>
<dbReference type="HOGENOM" id="CLU_1705966_0_0_1"/>
<dbReference type="AlphaFoldDB" id="K1QJC7"/>